<sequence>MSDMQEVRKEVKISGIKEDNIWMELVDWAGRIRYFHVECLLLHKSTIETNRNRKEMAVIYYKGRVAVQKDKKREIRTKIFKSIPEIQKWYICDEYEDLLRTEPYNKKLRVYQ</sequence>
<dbReference type="EMBL" id="CYXT01000017">
    <property type="protein sequence ID" value="CUN03193.1"/>
    <property type="molecule type" value="Genomic_DNA"/>
</dbReference>
<dbReference type="Proteomes" id="UP000095598">
    <property type="component" value="Unassembled WGS sequence"/>
</dbReference>
<organism evidence="1 2">
    <name type="scientific">Anaerostipes hadrus</name>
    <dbReference type="NCBI Taxonomy" id="649756"/>
    <lineage>
        <taxon>Bacteria</taxon>
        <taxon>Bacillati</taxon>
        <taxon>Bacillota</taxon>
        <taxon>Clostridia</taxon>
        <taxon>Lachnospirales</taxon>
        <taxon>Lachnospiraceae</taxon>
        <taxon>Anaerostipes</taxon>
    </lineage>
</organism>
<evidence type="ECO:0000313" key="2">
    <source>
        <dbReference type="Proteomes" id="UP000095598"/>
    </source>
</evidence>
<accession>A0A173TK25</accession>
<proteinExistence type="predicted"/>
<name>A0A173TK25_ANAHA</name>
<gene>
    <name evidence="1" type="ORF">ERS852425_02166</name>
</gene>
<reference evidence="1 2" key="1">
    <citation type="submission" date="2015-09" db="EMBL/GenBank/DDBJ databases">
        <authorList>
            <consortium name="Pathogen Informatics"/>
        </authorList>
    </citation>
    <scope>NUCLEOTIDE SEQUENCE [LARGE SCALE GENOMIC DNA]</scope>
    <source>
        <strain evidence="1 2">2789STDY5608868</strain>
    </source>
</reference>
<evidence type="ECO:0000313" key="1">
    <source>
        <dbReference type="EMBL" id="CUN03193.1"/>
    </source>
</evidence>
<dbReference type="RefSeq" id="WP_055259029.1">
    <property type="nucleotide sequence ID" value="NZ_CYXT01000017.1"/>
</dbReference>
<dbReference type="AlphaFoldDB" id="A0A173TK25"/>
<protein>
    <submittedName>
        <fullName evidence="1">Uncharacterized protein</fullName>
    </submittedName>
</protein>